<gene>
    <name evidence="4" type="ORF">SAMN05192565_12025</name>
</gene>
<dbReference type="InterPro" id="IPR001789">
    <property type="entry name" value="Sig_transdc_resp-reg_receiver"/>
</dbReference>
<name>A0A1I2W840_9HYPH</name>
<evidence type="ECO:0000313" key="5">
    <source>
        <dbReference type="Proteomes" id="UP000199229"/>
    </source>
</evidence>
<proteinExistence type="predicted"/>
<feature type="domain" description="Response regulatory" evidence="3">
    <location>
        <begin position="6"/>
        <end position="119"/>
    </location>
</feature>
<dbReference type="EMBL" id="FOPM01000020">
    <property type="protein sequence ID" value="SFG96797.1"/>
    <property type="molecule type" value="Genomic_DNA"/>
</dbReference>
<dbReference type="GO" id="GO:0000160">
    <property type="term" value="P:phosphorelay signal transduction system"/>
    <property type="evidence" value="ECO:0007669"/>
    <property type="project" value="InterPro"/>
</dbReference>
<dbReference type="PROSITE" id="PS50110">
    <property type="entry name" value="RESPONSE_REGULATORY"/>
    <property type="match status" value="1"/>
</dbReference>
<dbReference type="PANTHER" id="PTHR44591">
    <property type="entry name" value="STRESS RESPONSE REGULATOR PROTEIN 1"/>
    <property type="match status" value="1"/>
</dbReference>
<dbReference type="SMART" id="SM00448">
    <property type="entry name" value="REC"/>
    <property type="match status" value="1"/>
</dbReference>
<evidence type="ECO:0000256" key="1">
    <source>
        <dbReference type="ARBA" id="ARBA00022553"/>
    </source>
</evidence>
<dbReference type="Pfam" id="PF00072">
    <property type="entry name" value="Response_reg"/>
    <property type="match status" value="1"/>
</dbReference>
<evidence type="ECO:0000313" key="4">
    <source>
        <dbReference type="EMBL" id="SFG96797.1"/>
    </source>
</evidence>
<dbReference type="PANTHER" id="PTHR44591:SF21">
    <property type="entry name" value="TWO-COMPONENT RESPONSE REGULATOR"/>
    <property type="match status" value="1"/>
</dbReference>
<keyword evidence="1 2" id="KW-0597">Phosphoprotein</keyword>
<accession>A0A1I2W840</accession>
<protein>
    <submittedName>
        <fullName evidence="4">CheY chemotaxis protein or a CheY-like REC (Receiver) domain</fullName>
    </submittedName>
</protein>
<dbReference type="Gene3D" id="3.40.50.2300">
    <property type="match status" value="1"/>
</dbReference>
<dbReference type="STRING" id="582675.SAMN05192565_12025"/>
<dbReference type="OrthoDB" id="7210814at2"/>
<reference evidence="5" key="1">
    <citation type="submission" date="2016-10" db="EMBL/GenBank/DDBJ databases">
        <authorList>
            <person name="Varghese N."/>
            <person name="Submissions S."/>
        </authorList>
    </citation>
    <scope>NUCLEOTIDE SEQUENCE [LARGE SCALE GENOMIC DNA]</scope>
    <source>
        <strain evidence="5">Gh-105</strain>
    </source>
</reference>
<dbReference type="CDD" id="cd00156">
    <property type="entry name" value="REC"/>
    <property type="match status" value="1"/>
</dbReference>
<dbReference type="Proteomes" id="UP000199229">
    <property type="component" value="Unassembled WGS sequence"/>
</dbReference>
<dbReference type="SUPFAM" id="SSF52172">
    <property type="entry name" value="CheY-like"/>
    <property type="match status" value="1"/>
</dbReference>
<evidence type="ECO:0000259" key="3">
    <source>
        <dbReference type="PROSITE" id="PS50110"/>
    </source>
</evidence>
<feature type="modified residue" description="4-aspartylphosphate" evidence="2">
    <location>
        <position position="57"/>
    </location>
</feature>
<dbReference type="InterPro" id="IPR011006">
    <property type="entry name" value="CheY-like_superfamily"/>
</dbReference>
<dbReference type="AlphaFoldDB" id="A0A1I2W840"/>
<evidence type="ECO:0000256" key="2">
    <source>
        <dbReference type="PROSITE-ProRule" id="PRU00169"/>
    </source>
</evidence>
<sequence length="134" mass="14235">MDSSDRVLIVEDNYLLLDLLTRACERSGCTVAAASSGEAALMVIRELGATIAWLCTDIDLPGLVDGWSVADTFRALHPDRPVVYISGAVHSRQRAVSTSLFVSKPFQLRPFADLASSLAAGAYPRAAADLRAAG</sequence>
<keyword evidence="5" id="KW-1185">Reference proteome</keyword>
<organism evidence="4 5">
    <name type="scientific">Methylobacterium gossipiicola</name>
    <dbReference type="NCBI Taxonomy" id="582675"/>
    <lineage>
        <taxon>Bacteria</taxon>
        <taxon>Pseudomonadati</taxon>
        <taxon>Pseudomonadota</taxon>
        <taxon>Alphaproteobacteria</taxon>
        <taxon>Hyphomicrobiales</taxon>
        <taxon>Methylobacteriaceae</taxon>
        <taxon>Methylobacterium</taxon>
    </lineage>
</organism>
<dbReference type="InterPro" id="IPR050595">
    <property type="entry name" value="Bact_response_regulator"/>
</dbReference>